<evidence type="ECO:0000256" key="9">
    <source>
        <dbReference type="ARBA" id="ARBA00023306"/>
    </source>
</evidence>
<name>A0AA90PIX5_9HELI</name>
<dbReference type="RefSeq" id="WP_305517026.1">
    <property type="nucleotide sequence ID" value="NZ_JAUPEV010000006.1"/>
</dbReference>
<evidence type="ECO:0000256" key="8">
    <source>
        <dbReference type="ARBA" id="ARBA00023210"/>
    </source>
</evidence>
<evidence type="ECO:0000259" key="11">
    <source>
        <dbReference type="PROSITE" id="PS51706"/>
    </source>
</evidence>
<keyword evidence="8 10" id="KW-0717">Septation</keyword>
<evidence type="ECO:0000313" key="13">
    <source>
        <dbReference type="EMBL" id="MDP2539102.1"/>
    </source>
</evidence>
<feature type="domain" description="EngB-type G" evidence="11">
    <location>
        <begin position="23"/>
        <end position="203"/>
    </location>
</feature>
<keyword evidence="7 10" id="KW-0342">GTP-binding</keyword>
<keyword evidence="15" id="KW-1185">Reference proteome</keyword>
<comment type="cofactor">
    <cofactor evidence="1">
        <name>Mg(2+)</name>
        <dbReference type="ChEBI" id="CHEBI:18420"/>
    </cofactor>
</comment>
<keyword evidence="5 10" id="KW-0547">Nucleotide-binding</keyword>
<dbReference type="InterPro" id="IPR019987">
    <property type="entry name" value="GTP-bd_ribosome_bio_YsxC"/>
</dbReference>
<dbReference type="EMBL" id="JAUPEV010000006">
    <property type="protein sequence ID" value="MDO7253178.1"/>
    <property type="molecule type" value="Genomic_DNA"/>
</dbReference>
<dbReference type="InterPro" id="IPR030393">
    <property type="entry name" value="G_ENGB_dom"/>
</dbReference>
<evidence type="ECO:0000256" key="7">
    <source>
        <dbReference type="ARBA" id="ARBA00023134"/>
    </source>
</evidence>
<dbReference type="PANTHER" id="PTHR11649:SF13">
    <property type="entry name" value="ENGB-TYPE G DOMAIN-CONTAINING PROTEIN"/>
    <property type="match status" value="1"/>
</dbReference>
<dbReference type="Proteomes" id="UP001177258">
    <property type="component" value="Unassembled WGS sequence"/>
</dbReference>
<dbReference type="SUPFAM" id="SSF52540">
    <property type="entry name" value="P-loop containing nucleoside triphosphate hydrolases"/>
    <property type="match status" value="1"/>
</dbReference>
<sequence>MIIAKESKFVTSARNLAGCPPPDMMEVVFLGRSNVGKSTFINTILEKNLAKSSSTPGKTQLINFFNVVWERKTENSQSIPFRFVDLPGFGYAKVSKETKKDWESNLWNFLNHRTSIKLFVHLIDARHIGLQSDEYVCEIIQKLLRPDQKMLSIYTKFDKLNKNEQHKLYQKGKLVASNNDKIIDKKYGGKDKIREMILDSVLGIETN</sequence>
<dbReference type="Gene3D" id="3.40.50.300">
    <property type="entry name" value="P-loop containing nucleotide triphosphate hydrolases"/>
    <property type="match status" value="1"/>
</dbReference>
<comment type="function">
    <text evidence="10">Necessary for normal cell division and for the maintenance of normal septation.</text>
</comment>
<evidence type="ECO:0000256" key="4">
    <source>
        <dbReference type="ARBA" id="ARBA00022723"/>
    </source>
</evidence>
<dbReference type="GO" id="GO:0005525">
    <property type="term" value="F:GTP binding"/>
    <property type="evidence" value="ECO:0007669"/>
    <property type="project" value="UniProtKB-UniRule"/>
</dbReference>
<evidence type="ECO:0000256" key="5">
    <source>
        <dbReference type="ARBA" id="ARBA00022741"/>
    </source>
</evidence>
<dbReference type="HAMAP" id="MF_00321">
    <property type="entry name" value="GTPase_EngB"/>
    <property type="match status" value="1"/>
</dbReference>
<organism evidence="13 14">
    <name type="scientific">Helicobacter cappadocius</name>
    <dbReference type="NCBI Taxonomy" id="3063998"/>
    <lineage>
        <taxon>Bacteria</taxon>
        <taxon>Pseudomonadati</taxon>
        <taxon>Campylobacterota</taxon>
        <taxon>Epsilonproteobacteria</taxon>
        <taxon>Campylobacterales</taxon>
        <taxon>Helicobacteraceae</taxon>
        <taxon>Helicobacter</taxon>
    </lineage>
</organism>
<keyword evidence="9 10" id="KW-0131">Cell cycle</keyword>
<dbReference type="InterPro" id="IPR006073">
    <property type="entry name" value="GTP-bd"/>
</dbReference>
<dbReference type="PANTHER" id="PTHR11649">
    <property type="entry name" value="MSS1/TRME-RELATED GTP-BINDING PROTEIN"/>
    <property type="match status" value="1"/>
</dbReference>
<evidence type="ECO:0000256" key="10">
    <source>
        <dbReference type="HAMAP-Rule" id="MF_00321"/>
    </source>
</evidence>
<reference evidence="12" key="2">
    <citation type="submission" date="2023-07" db="EMBL/GenBank/DDBJ databases">
        <authorList>
            <person name="Aydin F."/>
            <person name="Tarhane S."/>
            <person name="Saticioglu I.B."/>
            <person name="Karakaya E."/>
            <person name="Abay S."/>
            <person name="Guran O."/>
            <person name="Bozkurt E."/>
            <person name="Uzum N."/>
            <person name="Olgun K."/>
            <person name="Jablonski D."/>
        </authorList>
    </citation>
    <scope>NUCLEOTIDE SEQUENCE</scope>
    <source>
        <strain evidence="12">Faydin-H75</strain>
    </source>
</reference>
<comment type="similarity">
    <text evidence="2 10">Belongs to the TRAFAC class TrmE-Era-EngA-EngB-Septin-like GTPase superfamily. EngB GTPase family.</text>
</comment>
<reference evidence="13 15" key="1">
    <citation type="submission" date="2023-07" db="EMBL/GenBank/DDBJ databases">
        <title>Unpublished Manusciprt.</title>
        <authorList>
            <person name="Aydin F."/>
            <person name="Tarhane S."/>
            <person name="Saticioglu I.B."/>
            <person name="Karakaya E."/>
            <person name="Abay S."/>
            <person name="Guran O."/>
            <person name="Bozkurt E."/>
            <person name="Uzum N."/>
            <person name="Olgun K."/>
            <person name="Jablonski D."/>
        </authorList>
    </citation>
    <scope>NUCLEOTIDE SEQUENCE</scope>
    <source>
        <strain evidence="15">faydin-H75</strain>
        <strain evidence="13">Faydin-H76</strain>
    </source>
</reference>
<evidence type="ECO:0000313" key="12">
    <source>
        <dbReference type="EMBL" id="MDO7253178.1"/>
    </source>
</evidence>
<evidence type="ECO:0000256" key="1">
    <source>
        <dbReference type="ARBA" id="ARBA00001946"/>
    </source>
</evidence>
<proteinExistence type="inferred from homology"/>
<dbReference type="GO" id="GO:0000917">
    <property type="term" value="P:division septum assembly"/>
    <property type="evidence" value="ECO:0007669"/>
    <property type="project" value="UniProtKB-KW"/>
</dbReference>
<evidence type="ECO:0000256" key="6">
    <source>
        <dbReference type="ARBA" id="ARBA00022842"/>
    </source>
</evidence>
<evidence type="ECO:0000313" key="14">
    <source>
        <dbReference type="Proteomes" id="UP001177258"/>
    </source>
</evidence>
<dbReference type="GO" id="GO:0046872">
    <property type="term" value="F:metal ion binding"/>
    <property type="evidence" value="ECO:0007669"/>
    <property type="project" value="UniProtKB-KW"/>
</dbReference>
<evidence type="ECO:0000256" key="3">
    <source>
        <dbReference type="ARBA" id="ARBA00022618"/>
    </source>
</evidence>
<dbReference type="AlphaFoldDB" id="A0AA90PIX5"/>
<accession>A0AA90PIX5</accession>
<keyword evidence="6" id="KW-0460">Magnesium</keyword>
<dbReference type="PROSITE" id="PS51706">
    <property type="entry name" value="G_ENGB"/>
    <property type="match status" value="1"/>
</dbReference>
<keyword evidence="4" id="KW-0479">Metal-binding</keyword>
<dbReference type="EMBL" id="JAUYZK010000006">
    <property type="protein sequence ID" value="MDP2539102.1"/>
    <property type="molecule type" value="Genomic_DNA"/>
</dbReference>
<evidence type="ECO:0000256" key="2">
    <source>
        <dbReference type="ARBA" id="ARBA00009638"/>
    </source>
</evidence>
<protein>
    <recommendedName>
        <fullName evidence="10">Probable GTP-binding protein EngB</fullName>
    </recommendedName>
</protein>
<dbReference type="GO" id="GO:0005829">
    <property type="term" value="C:cytosol"/>
    <property type="evidence" value="ECO:0007669"/>
    <property type="project" value="TreeGrafter"/>
</dbReference>
<keyword evidence="3 10" id="KW-0132">Cell division</keyword>
<gene>
    <name evidence="13" type="primary">yihA</name>
    <name evidence="10" type="synonym">engB</name>
    <name evidence="12" type="ORF">Q5I04_04550</name>
    <name evidence="13" type="ORF">Q5I06_04865</name>
</gene>
<dbReference type="CDD" id="cd01876">
    <property type="entry name" value="YihA_EngB"/>
    <property type="match status" value="1"/>
</dbReference>
<dbReference type="Proteomes" id="UP001240777">
    <property type="component" value="Unassembled WGS sequence"/>
</dbReference>
<reference evidence="12 14" key="3">
    <citation type="journal article" date="2024" name="Syst. Appl. Microbiol.">
        <title>Helicobacter cappadocius sp. nov., from lizards: The first psychrotrophic Helicobacter species.</title>
        <authorList>
            <person name="Aydin F."/>
            <person name="Tarhane S."/>
            <person name="Karakaya E."/>
            <person name="Abay S."/>
            <person name="Kayman T."/>
            <person name="Guran O."/>
            <person name="Bozkurt E."/>
            <person name="Uzum N."/>
            <person name="Avci A."/>
            <person name="Olgun K."/>
            <person name="Jablonski D."/>
            <person name="Guran C."/>
            <person name="Burcin Saticioglu I."/>
        </authorList>
    </citation>
    <scope>NUCLEOTIDE SEQUENCE [LARGE SCALE GENOMIC DNA]</scope>
    <source>
        <strain evidence="12">Faydin-H75</strain>
        <strain evidence="14">faydin-H76</strain>
    </source>
</reference>
<dbReference type="Pfam" id="PF01926">
    <property type="entry name" value="MMR_HSR1"/>
    <property type="match status" value="1"/>
</dbReference>
<dbReference type="NCBIfam" id="TIGR03598">
    <property type="entry name" value="GTPase_YsxC"/>
    <property type="match status" value="1"/>
</dbReference>
<dbReference type="InterPro" id="IPR027417">
    <property type="entry name" value="P-loop_NTPase"/>
</dbReference>
<evidence type="ECO:0000313" key="15">
    <source>
        <dbReference type="Proteomes" id="UP001240777"/>
    </source>
</evidence>
<comment type="caution">
    <text evidence="13">The sequence shown here is derived from an EMBL/GenBank/DDBJ whole genome shotgun (WGS) entry which is preliminary data.</text>
</comment>